<evidence type="ECO:0000313" key="7">
    <source>
        <dbReference type="Proteomes" id="UP000308199"/>
    </source>
</evidence>
<dbReference type="EMBL" id="SGPK01000012">
    <property type="protein sequence ID" value="THH11530.1"/>
    <property type="molecule type" value="Genomic_DNA"/>
</dbReference>
<reference evidence="6 7" key="1">
    <citation type="submission" date="2019-02" db="EMBL/GenBank/DDBJ databases">
        <title>Genome sequencing of the rare red list fungi Phellinidium pouzarii.</title>
        <authorList>
            <person name="Buettner E."/>
            <person name="Kellner H."/>
        </authorList>
    </citation>
    <scope>NUCLEOTIDE SEQUENCE [LARGE SCALE GENOMIC DNA]</scope>
    <source>
        <strain evidence="6 7">DSM 108285</strain>
    </source>
</reference>
<evidence type="ECO:0000256" key="1">
    <source>
        <dbReference type="ARBA" id="ARBA00005634"/>
    </source>
</evidence>
<gene>
    <name evidence="6" type="ORF">EW145_g577</name>
</gene>
<evidence type="ECO:0000256" key="2">
    <source>
        <dbReference type="SAM" id="Coils"/>
    </source>
</evidence>
<name>A0A4S4LNA5_9AGAM</name>
<dbReference type="Gene3D" id="3.40.630.10">
    <property type="entry name" value="Zn peptidases"/>
    <property type="match status" value="1"/>
</dbReference>
<dbReference type="InterPro" id="IPR039373">
    <property type="entry name" value="Peptidase_M28B"/>
</dbReference>
<dbReference type="SUPFAM" id="SSF53187">
    <property type="entry name" value="Zn-dependent exopeptidases"/>
    <property type="match status" value="1"/>
</dbReference>
<feature type="domain" description="PA" evidence="3">
    <location>
        <begin position="250"/>
        <end position="323"/>
    </location>
</feature>
<evidence type="ECO:0000259" key="5">
    <source>
        <dbReference type="Pfam" id="PF04389"/>
    </source>
</evidence>
<sequence length="891" mass="98041">MVVVLDAMDYDEARLIEVDIEQPLLASGDTSKPTTPQLEQRLPQRGRWIMRAGLIALALSLVRIAGMKQNAKNNPEQLSSILDGCPNGLSIQANSEIPLASLLDPEKAEKLFLSVPSTKSAFAASRQYATHPHIAGSVEDYEDAKVILDLFQTQFDIPAPEDEPIFSAGTPESRSATLGIPFLSSPQAWIDVYYPFMNVPLNRSLEILDSDGNVAWAADLVEDGDPGDPEAAKYRDAVPTFHGLSKDGEVEGELVYVNYGTKEDYDELVASGTNLTGKIVIARYGEIFRGLKIKGAEERGAIGALIYSDPRDDGAVTVENGYAPYPAGPAHNPTAVQRGSVQFISIYPGDPTTPGYPAYENSTRTEGTNKPSIPSLPISWQNAERLFEEIGSISENTLLSGQTSKRKVKLVNHVDDKVMPIWNTMAVIPGHIKDEVVMVGCHRDAWVMGGADPTSGTVSLHEVIRGFGALLRSGWKPLRTIVFASWDAEEYGLVGSTEWGEDFGDWIKDHVVAYLQIDIAASGSRFNVQASPSLSQLIVKTAKDIPHPTKEDQTLWDAVNDNGPFEGAIDHGYQERYDSKRVVSKNGVPGVSPVGSGSDFTVFLQHLGVAVAQNLGLLALRFADAIILPLNTTQYALELDDYLDVVEEISLAQAESPDLSALRRSIKNLQKASFALDAEKEEAEARLRELLDEMRKNILRSHKKDMHRHRKLWCRMRSFVMRFFGFNTSPSHHDKNHVHSLNMPSSSSSYRGIQGCNVGGEDARSAEEGVEVELAPHNRHPHVPSPDRKGSAHHSYNHVPIHKFIRAAKRVRRANKKLSSYERGFISEDGIKDREWYLHLGVAPGKWLGYGATTLPGLTEALTIEQNLTLAVYEAGRLQALIDKLTAEIHI</sequence>
<proteinExistence type="inferred from homology"/>
<dbReference type="Pfam" id="PF02225">
    <property type="entry name" value="PA"/>
    <property type="match status" value="1"/>
</dbReference>
<dbReference type="Pfam" id="PF04389">
    <property type="entry name" value="Peptidase_M28"/>
    <property type="match status" value="1"/>
</dbReference>
<dbReference type="OrthoDB" id="5841748at2759"/>
<evidence type="ECO:0000259" key="4">
    <source>
        <dbReference type="Pfam" id="PF04253"/>
    </source>
</evidence>
<dbReference type="InterPro" id="IPR046450">
    <property type="entry name" value="PA_dom_sf"/>
</dbReference>
<dbReference type="AlphaFoldDB" id="A0A4S4LNA5"/>
<dbReference type="FunFam" id="3.40.630.10:FF:000101">
    <property type="entry name" value="N-acetylated alpha-linked acidic dipeptidase like 1"/>
    <property type="match status" value="1"/>
</dbReference>
<evidence type="ECO:0000313" key="6">
    <source>
        <dbReference type="EMBL" id="THH11530.1"/>
    </source>
</evidence>
<dbReference type="GO" id="GO:0004180">
    <property type="term" value="F:carboxypeptidase activity"/>
    <property type="evidence" value="ECO:0007669"/>
    <property type="project" value="TreeGrafter"/>
</dbReference>
<dbReference type="PANTHER" id="PTHR10404:SF46">
    <property type="entry name" value="VACUOLAR PROTEIN SORTING-ASSOCIATED PROTEIN 70"/>
    <property type="match status" value="1"/>
</dbReference>
<feature type="domain" description="Transferrin receptor-like dimerisation" evidence="4">
    <location>
        <begin position="804"/>
        <end position="887"/>
    </location>
</feature>
<dbReference type="SUPFAM" id="SSF52025">
    <property type="entry name" value="PA domain"/>
    <property type="match status" value="1"/>
</dbReference>
<comment type="similarity">
    <text evidence="1">Belongs to the peptidase M28 family. M28B subfamily.</text>
</comment>
<dbReference type="Proteomes" id="UP000308199">
    <property type="component" value="Unassembled WGS sequence"/>
</dbReference>
<accession>A0A4S4LNA5</accession>
<dbReference type="Gene3D" id="3.50.30.30">
    <property type="match status" value="1"/>
</dbReference>
<dbReference type="CDD" id="cd02121">
    <property type="entry name" value="PA_GCPII_like"/>
    <property type="match status" value="1"/>
</dbReference>
<keyword evidence="2" id="KW-0175">Coiled coil</keyword>
<evidence type="ECO:0008006" key="8">
    <source>
        <dbReference type="Google" id="ProtNLM"/>
    </source>
</evidence>
<feature type="coiled-coil region" evidence="2">
    <location>
        <begin position="666"/>
        <end position="700"/>
    </location>
</feature>
<protein>
    <recommendedName>
        <fullName evidence="8">Zn-dependent exopeptidase</fullName>
    </recommendedName>
</protein>
<organism evidence="6 7">
    <name type="scientific">Phellinidium pouzarii</name>
    <dbReference type="NCBI Taxonomy" id="167371"/>
    <lineage>
        <taxon>Eukaryota</taxon>
        <taxon>Fungi</taxon>
        <taxon>Dikarya</taxon>
        <taxon>Basidiomycota</taxon>
        <taxon>Agaricomycotina</taxon>
        <taxon>Agaricomycetes</taxon>
        <taxon>Hymenochaetales</taxon>
        <taxon>Hymenochaetaceae</taxon>
        <taxon>Phellinidium</taxon>
    </lineage>
</organism>
<dbReference type="InterPro" id="IPR036757">
    <property type="entry name" value="TFR-like_dimer_dom_sf"/>
</dbReference>
<feature type="domain" description="Peptidase M28" evidence="5">
    <location>
        <begin position="423"/>
        <end position="567"/>
    </location>
</feature>
<dbReference type="InterPro" id="IPR007365">
    <property type="entry name" value="TFR-like_dimer_dom"/>
</dbReference>
<dbReference type="InterPro" id="IPR007484">
    <property type="entry name" value="Peptidase_M28"/>
</dbReference>
<dbReference type="PANTHER" id="PTHR10404">
    <property type="entry name" value="N-ACETYLATED-ALPHA-LINKED ACIDIC DIPEPTIDASE"/>
    <property type="match status" value="1"/>
</dbReference>
<dbReference type="InterPro" id="IPR003137">
    <property type="entry name" value="PA_domain"/>
</dbReference>
<dbReference type="Pfam" id="PF04253">
    <property type="entry name" value="TFR_dimer"/>
    <property type="match status" value="1"/>
</dbReference>
<comment type="caution">
    <text evidence="6">The sequence shown here is derived from an EMBL/GenBank/DDBJ whole genome shotgun (WGS) entry which is preliminary data.</text>
</comment>
<evidence type="ECO:0000259" key="3">
    <source>
        <dbReference type="Pfam" id="PF02225"/>
    </source>
</evidence>
<dbReference type="SUPFAM" id="SSF47672">
    <property type="entry name" value="Transferrin receptor-like dimerisation domain"/>
    <property type="match status" value="1"/>
</dbReference>
<dbReference type="Gene3D" id="1.20.930.40">
    <property type="entry name" value="Transferrin receptor-like, dimerisation domain"/>
    <property type="match status" value="1"/>
</dbReference>
<keyword evidence="7" id="KW-1185">Reference proteome</keyword>